<proteinExistence type="predicted"/>
<protein>
    <submittedName>
        <fullName evidence="1">Uncharacterized protein</fullName>
    </submittedName>
</protein>
<evidence type="ECO:0000313" key="2">
    <source>
        <dbReference type="Proteomes" id="UP000003340"/>
    </source>
</evidence>
<sequence length="41" mass="4993">MIGLDFTKIRFHIPGDFTQNRYNRVIQLSCIRSLIEKRRKK</sequence>
<gene>
    <name evidence="1" type="ORF">CLOSTMETH_02976</name>
</gene>
<keyword evidence="2" id="KW-1185">Reference proteome</keyword>
<evidence type="ECO:0000313" key="1">
    <source>
        <dbReference type="EMBL" id="EEG29386.1"/>
    </source>
</evidence>
<dbReference type="STRING" id="537013.CLOSTMETH_02976"/>
<organism evidence="1 2">
    <name type="scientific">[Clostridium] methylpentosum DSM 5476</name>
    <dbReference type="NCBI Taxonomy" id="537013"/>
    <lineage>
        <taxon>Bacteria</taxon>
        <taxon>Bacillati</taxon>
        <taxon>Bacillota</taxon>
        <taxon>Clostridia</taxon>
        <taxon>Eubacteriales</taxon>
        <taxon>Oscillospiraceae</taxon>
        <taxon>Oscillospiraceae incertae sedis</taxon>
    </lineage>
</organism>
<dbReference type="Proteomes" id="UP000003340">
    <property type="component" value="Unassembled WGS sequence"/>
</dbReference>
<dbReference type="AlphaFoldDB" id="C0EGI3"/>
<comment type="caution">
    <text evidence="1">The sequence shown here is derived from an EMBL/GenBank/DDBJ whole genome shotgun (WGS) entry which is preliminary data.</text>
</comment>
<dbReference type="EMBL" id="ACEC01000103">
    <property type="protein sequence ID" value="EEG29386.1"/>
    <property type="molecule type" value="Genomic_DNA"/>
</dbReference>
<accession>C0EGI3</accession>
<dbReference type="HOGENOM" id="CLU_3268129_0_0_9"/>
<reference evidence="1 2" key="1">
    <citation type="submission" date="2009-01" db="EMBL/GenBank/DDBJ databases">
        <authorList>
            <person name="Fulton L."/>
            <person name="Clifton S."/>
            <person name="Fulton B."/>
            <person name="Xu J."/>
            <person name="Minx P."/>
            <person name="Pepin K.H."/>
            <person name="Johnson M."/>
            <person name="Bhonagiri V."/>
            <person name="Nash W.E."/>
            <person name="Mardis E.R."/>
            <person name="Wilson R.K."/>
        </authorList>
    </citation>
    <scope>NUCLEOTIDE SEQUENCE [LARGE SCALE GENOMIC DNA]</scope>
    <source>
        <strain evidence="1 2">DSM 5476</strain>
    </source>
</reference>
<reference evidence="1 2" key="2">
    <citation type="submission" date="2009-02" db="EMBL/GenBank/DDBJ databases">
        <title>Draft genome sequence of Clostridium methylpentosum (DSM 5476).</title>
        <authorList>
            <person name="Sudarsanam P."/>
            <person name="Ley R."/>
            <person name="Guruge J."/>
            <person name="Turnbaugh P.J."/>
            <person name="Mahowald M."/>
            <person name="Liep D."/>
            <person name="Gordon J."/>
        </authorList>
    </citation>
    <scope>NUCLEOTIDE SEQUENCE [LARGE SCALE GENOMIC DNA]</scope>
    <source>
        <strain evidence="1 2">DSM 5476</strain>
    </source>
</reference>
<name>C0EGI3_9FIRM</name>